<gene>
    <name evidence="1" type="ORF">SY1_10500</name>
</gene>
<evidence type="ECO:0000313" key="2">
    <source>
        <dbReference type="Proteomes" id="UP000008957"/>
    </source>
</evidence>
<protein>
    <submittedName>
        <fullName evidence="1">Uncharacterized protein</fullName>
    </submittedName>
</protein>
<evidence type="ECO:0000313" key="1">
    <source>
        <dbReference type="EMBL" id="CBL28263.1"/>
    </source>
</evidence>
<dbReference type="AlphaFoldDB" id="A0AB94IWX3"/>
<dbReference type="RefSeq" id="WP_015556410.1">
    <property type="nucleotide sequence ID" value="NC_021038.1"/>
</dbReference>
<dbReference type="KEGG" id="sbr:SY1_10500"/>
<accession>A0AB94IWX3</accession>
<keyword evidence="2" id="KW-1185">Reference proteome</keyword>
<reference evidence="2" key="1">
    <citation type="submission" date="2010-03" db="EMBL/GenBank/DDBJ databases">
        <title>The genome sequence of Synergistetes sp. SGP1.</title>
        <authorList>
            <consortium name="metaHIT consortium -- http://www.metahit.eu/"/>
            <person name="Pajon A."/>
            <person name="Turner K."/>
            <person name="Parkhill J."/>
            <person name="Wade W."/>
            <person name="Vartoukian S."/>
        </authorList>
    </citation>
    <scope>NUCLEOTIDE SEQUENCE [LARGE SCALE GENOMIC DNA]</scope>
    <source>
        <strain evidence="2">SGP1</strain>
    </source>
</reference>
<dbReference type="EMBL" id="FP929056">
    <property type="protein sequence ID" value="CBL28263.1"/>
    <property type="molecule type" value="Genomic_DNA"/>
</dbReference>
<reference evidence="1 2" key="2">
    <citation type="submission" date="2010-03" db="EMBL/GenBank/DDBJ databases">
        <authorList>
            <person name="Pajon A."/>
        </authorList>
    </citation>
    <scope>NUCLEOTIDE SEQUENCE [LARGE SCALE GENOMIC DNA]</scope>
    <source>
        <strain evidence="1 2">SGP1</strain>
    </source>
</reference>
<organism evidence="1 2">
    <name type="scientific">Fretibacterium fastidiosum</name>
    <dbReference type="NCBI Taxonomy" id="651822"/>
    <lineage>
        <taxon>Bacteria</taxon>
        <taxon>Thermotogati</taxon>
        <taxon>Synergistota</taxon>
        <taxon>Synergistia</taxon>
        <taxon>Synergistales</taxon>
        <taxon>Aminobacteriaceae</taxon>
        <taxon>Fretibacterium</taxon>
    </lineage>
</organism>
<sequence>MSKNRIVLFGVLGVVVGLALGVFGRDFIVASEKQKLEAQKAEEEAKIKAMMTGIPVDASQEFIAAKTLVDDMKSLKAMLLIFYMEHIEQEVDLTKTLDTPEHIREVLKKKVRNVEKYLDGNWIFQGNTSDWWIGYNLDDGFKKQASEIGKELVKRAERNGLYKDMNGNLYDGGGKVYMKVH</sequence>
<name>A0AB94IWX3_9BACT</name>
<dbReference type="Proteomes" id="UP000008957">
    <property type="component" value="Chromosome"/>
</dbReference>
<proteinExistence type="predicted"/>